<dbReference type="EMBL" id="JAIQCV010000011">
    <property type="protein sequence ID" value="KAH1046887.1"/>
    <property type="molecule type" value="Genomic_DNA"/>
</dbReference>
<organism evidence="1 2">
    <name type="scientific">Gossypium stocksii</name>
    <dbReference type="NCBI Taxonomy" id="47602"/>
    <lineage>
        <taxon>Eukaryota</taxon>
        <taxon>Viridiplantae</taxon>
        <taxon>Streptophyta</taxon>
        <taxon>Embryophyta</taxon>
        <taxon>Tracheophyta</taxon>
        <taxon>Spermatophyta</taxon>
        <taxon>Magnoliopsida</taxon>
        <taxon>eudicotyledons</taxon>
        <taxon>Gunneridae</taxon>
        <taxon>Pentapetalae</taxon>
        <taxon>rosids</taxon>
        <taxon>malvids</taxon>
        <taxon>Malvales</taxon>
        <taxon>Malvaceae</taxon>
        <taxon>Malvoideae</taxon>
        <taxon>Gossypium</taxon>
    </lineage>
</organism>
<proteinExistence type="predicted"/>
<gene>
    <name evidence="1" type="ORF">J1N35_037671</name>
</gene>
<reference evidence="1 2" key="1">
    <citation type="journal article" date="2021" name="Plant Biotechnol. J.">
        <title>Multi-omics assisted identification of the key and species-specific regulatory components of drought-tolerant mechanisms in Gossypium stocksii.</title>
        <authorList>
            <person name="Yu D."/>
            <person name="Ke L."/>
            <person name="Zhang D."/>
            <person name="Wu Y."/>
            <person name="Sun Y."/>
            <person name="Mei J."/>
            <person name="Sun J."/>
            <person name="Sun Y."/>
        </authorList>
    </citation>
    <scope>NUCLEOTIDE SEQUENCE [LARGE SCALE GENOMIC DNA]</scope>
    <source>
        <strain evidence="2">cv. E1</strain>
        <tissue evidence="1">Leaf</tissue>
    </source>
</reference>
<dbReference type="AlphaFoldDB" id="A0A9D3UKI4"/>
<accession>A0A9D3UKI4</accession>
<dbReference type="SUPFAM" id="SSF53756">
    <property type="entry name" value="UDP-Glycosyltransferase/glycogen phosphorylase"/>
    <property type="match status" value="1"/>
</dbReference>
<comment type="caution">
    <text evidence="1">The sequence shown here is derived from an EMBL/GenBank/DDBJ whole genome shotgun (WGS) entry which is preliminary data.</text>
</comment>
<evidence type="ECO:0000313" key="2">
    <source>
        <dbReference type="Proteomes" id="UP000828251"/>
    </source>
</evidence>
<dbReference type="Gene3D" id="3.40.50.2000">
    <property type="entry name" value="Glycogen Phosphorylase B"/>
    <property type="match status" value="2"/>
</dbReference>
<keyword evidence="2" id="KW-1185">Reference proteome</keyword>
<sequence>MAINAVMEDTEEAIDMNKRAKKLGELAKKAVKEGNSSYNDLKSLIEDIEIHRISKSNGVIENSGNA</sequence>
<dbReference type="OrthoDB" id="1925022at2759"/>
<evidence type="ECO:0000313" key="1">
    <source>
        <dbReference type="EMBL" id="KAH1046887.1"/>
    </source>
</evidence>
<name>A0A9D3UKI4_9ROSI</name>
<dbReference type="Proteomes" id="UP000828251">
    <property type="component" value="Unassembled WGS sequence"/>
</dbReference>
<protein>
    <submittedName>
        <fullName evidence="1">Uncharacterized protein</fullName>
    </submittedName>
</protein>